<evidence type="ECO:0000313" key="3">
    <source>
        <dbReference type="EMBL" id="SCM01774.1"/>
    </source>
</evidence>
<name>A0A1C6XDU4_PLACU</name>
<feature type="compositionally biased region" description="Basic residues" evidence="1">
    <location>
        <begin position="32"/>
        <end position="41"/>
    </location>
</feature>
<accession>A0A1C6XDU4</accession>
<evidence type="ECO:0000313" key="4">
    <source>
        <dbReference type="Proteomes" id="UP000507163"/>
    </source>
</evidence>
<dbReference type="Pfam" id="PF11977">
    <property type="entry name" value="RNase_Zc3h12a"/>
    <property type="match status" value="1"/>
</dbReference>
<organism evidence="3 4">
    <name type="scientific">Plasmodium chabaudi chabaudi</name>
    <dbReference type="NCBI Taxonomy" id="31271"/>
    <lineage>
        <taxon>Eukaryota</taxon>
        <taxon>Sar</taxon>
        <taxon>Alveolata</taxon>
        <taxon>Apicomplexa</taxon>
        <taxon>Aconoidasida</taxon>
        <taxon>Haemosporida</taxon>
        <taxon>Plasmodiidae</taxon>
        <taxon>Plasmodium</taxon>
        <taxon>Plasmodium (Vinckeia)</taxon>
    </lineage>
</organism>
<dbReference type="Proteomes" id="UP000507163">
    <property type="component" value="Chromosome 10"/>
</dbReference>
<sequence>MKEKFSRNENVEGDNEDLGKINYLERDNILKKCRKKKKKKNNNNNNDDNKTSNNNSHINDSGNNEIKKCVLNVGDDKSEQKENISMDEEDIKNLIFPLDIKLIYGRLSKIKSKKIDKTKDDFTSVLSQALHNVIILYYELYFYNHIDNFKVDVNFYEIYNDIVCLVDDLLGLHRAHLEKNDLSETSEKKDCNSAKHPNNKNKKKDFEKIKDDDLLDYKLDGDENVVHLNFKKMKMKYLSVEIDIIFFCEWHHDNILTSKENPSKYYNSYNKIIVNNMNNLELNDSIYNNNFGIGISDDMNNGIGNCLPQVCEKENNFTSPNKFLKKKKKSNNRKTIDNNNDNNEKKNPIPDKDESNKPNINNSKKEINLKSNDSKKINKIEDKQVEPIKNDKYLKEDRRLCYNLLCKEQPYKAFLLKDTFDFSKSDDEDNTKEIANDSLKRECTNILGVEERVHINMFTPGKENSEKKGLPANNGGIINGSGNYNGNFIEGYPAGNKKLTHVPKEILNITSLLSNPILSLRNIKNFNDVNFPYGYKNSEKKSIYDYCYSYLNKIHDGYDIIPIEGYKFRSIIIDGANVCAKVINNKNSQYYFDNGEIEIIYDCHILYEAYLFFKKIHVEDIIIVLNPVMKQGNEYYLRTKKVFNYTYLEKLIKLNVILISNEKYYHSNKGEVVKRRTYDDVLILELALHKKGCVISNDNYADIWMRTSNRKEIQDIISYYVIKHSYDKNRGFSLDLTKKPLKYILNSLFQKVV</sequence>
<feature type="region of interest" description="Disordered" evidence="1">
    <location>
        <begin position="321"/>
        <end position="375"/>
    </location>
</feature>
<gene>
    <name evidence="3" type="ORF">PCHAJ_000222300</name>
</gene>
<dbReference type="EMBL" id="LT608176">
    <property type="protein sequence ID" value="SCM01774.1"/>
    <property type="molecule type" value="Genomic_DNA"/>
</dbReference>
<feature type="compositionally biased region" description="Basic and acidic residues" evidence="1">
    <location>
        <begin position="363"/>
        <end position="375"/>
    </location>
</feature>
<dbReference type="AlphaFoldDB" id="A0A1C6XDU4"/>
<feature type="compositionally biased region" description="Basic residues" evidence="1">
    <location>
        <begin position="323"/>
        <end position="332"/>
    </location>
</feature>
<dbReference type="InterPro" id="IPR021869">
    <property type="entry name" value="RNase_Zc3h12_NYN"/>
</dbReference>
<evidence type="ECO:0000259" key="2">
    <source>
        <dbReference type="Pfam" id="PF11977"/>
    </source>
</evidence>
<feature type="compositionally biased region" description="Low complexity" evidence="1">
    <location>
        <begin position="42"/>
        <end position="63"/>
    </location>
</feature>
<protein>
    <recommendedName>
        <fullName evidence="2">RNase NYN domain-containing protein</fullName>
    </recommendedName>
</protein>
<evidence type="ECO:0000256" key="1">
    <source>
        <dbReference type="SAM" id="MobiDB-lite"/>
    </source>
</evidence>
<feature type="domain" description="RNase NYN" evidence="2">
    <location>
        <begin position="569"/>
        <end position="732"/>
    </location>
</feature>
<reference evidence="3 4" key="1">
    <citation type="submission" date="2016-08" db="EMBL/GenBank/DDBJ databases">
        <authorList>
            <consortium name="Pathogen Informatics"/>
        </authorList>
    </citation>
    <scope>NUCLEOTIDE SEQUENCE [LARGE SCALE GENOMIC DNA]</scope>
    <source>
        <strain evidence="3 4">AJ</strain>
    </source>
</reference>
<feature type="compositionally biased region" description="Basic and acidic residues" evidence="1">
    <location>
        <begin position="342"/>
        <end position="356"/>
    </location>
</feature>
<feature type="region of interest" description="Disordered" evidence="1">
    <location>
        <begin position="32"/>
        <end position="63"/>
    </location>
</feature>
<proteinExistence type="predicted"/>
<dbReference type="Gene3D" id="3.40.50.11980">
    <property type="match status" value="1"/>
</dbReference>